<evidence type="ECO:0000256" key="2">
    <source>
        <dbReference type="ARBA" id="ARBA00022801"/>
    </source>
</evidence>
<proteinExistence type="inferred from homology"/>
<dbReference type="EMBL" id="JARAFO010000057">
    <property type="protein sequence ID" value="MDE1453640.1"/>
    <property type="molecule type" value="Genomic_DNA"/>
</dbReference>
<dbReference type="InterPro" id="IPR003507">
    <property type="entry name" value="S66_fam"/>
</dbReference>
<evidence type="ECO:0000256" key="1">
    <source>
        <dbReference type="ARBA" id="ARBA00010233"/>
    </source>
</evidence>
<reference evidence="6" key="1">
    <citation type="submission" date="2022-12" db="EMBL/GenBank/DDBJ databases">
        <title>Draft Genome Sequences of Bacillus licheniformis and Bacillus paralicheniformis strains isolated from Irish skim milk powders.</title>
        <authorList>
            <person name="Lourenco A."/>
            <person name="Li F."/>
            <person name="Geraldine D."/>
            <person name="Tobin J.T."/>
            <person name="Butler F."/>
            <person name="Jordan K."/>
            <person name="Obrien T."/>
        </authorList>
    </citation>
    <scope>NUCLEOTIDE SEQUENCE</scope>
    <source>
        <strain evidence="6">3370</strain>
    </source>
</reference>
<evidence type="ECO:0000313" key="7">
    <source>
        <dbReference type="Proteomes" id="UP001216709"/>
    </source>
</evidence>
<dbReference type="Gene3D" id="3.40.50.10740">
    <property type="entry name" value="Class I glutamine amidotransferase-like"/>
    <property type="match status" value="1"/>
</dbReference>
<dbReference type="Proteomes" id="UP001216709">
    <property type="component" value="Unassembled WGS sequence"/>
</dbReference>
<feature type="active site" description="Charge relay system" evidence="3">
    <location>
        <position position="292"/>
    </location>
</feature>
<dbReference type="Gene3D" id="3.50.30.60">
    <property type="entry name" value="LD-carboxypeptidase A C-terminal domain-like"/>
    <property type="match status" value="1"/>
</dbReference>
<protein>
    <submittedName>
        <fullName evidence="6">LD-carboxypeptidase</fullName>
    </submittedName>
</protein>
<comment type="caution">
    <text evidence="6">The sequence shown here is derived from an EMBL/GenBank/DDBJ whole genome shotgun (WGS) entry which is preliminary data.</text>
</comment>
<evidence type="ECO:0000256" key="3">
    <source>
        <dbReference type="PIRSR" id="PIRSR028757-1"/>
    </source>
</evidence>
<dbReference type="InterPro" id="IPR029062">
    <property type="entry name" value="Class_I_gatase-like"/>
</dbReference>
<dbReference type="InterPro" id="IPR027478">
    <property type="entry name" value="LdcA_N"/>
</dbReference>
<dbReference type="SUPFAM" id="SSF52317">
    <property type="entry name" value="Class I glutamine amidotransferase-like"/>
    <property type="match status" value="1"/>
</dbReference>
<dbReference type="PIRSF" id="PIRSF028757">
    <property type="entry name" value="LD-carboxypeptidase"/>
    <property type="match status" value="1"/>
</dbReference>
<comment type="similarity">
    <text evidence="1">Belongs to the peptidase S66 family.</text>
</comment>
<dbReference type="Pfam" id="PF17676">
    <property type="entry name" value="Peptidase_S66C"/>
    <property type="match status" value="1"/>
</dbReference>
<dbReference type="InterPro" id="IPR040921">
    <property type="entry name" value="Peptidase_S66C"/>
</dbReference>
<dbReference type="CDD" id="cd07062">
    <property type="entry name" value="Peptidase_S66_mccF_like"/>
    <property type="match status" value="1"/>
</dbReference>
<evidence type="ECO:0000259" key="5">
    <source>
        <dbReference type="Pfam" id="PF17676"/>
    </source>
</evidence>
<feature type="domain" description="LD-carboxypeptidase C-terminal" evidence="5">
    <location>
        <begin position="194"/>
        <end position="307"/>
    </location>
</feature>
<keyword evidence="2" id="KW-0378">Hydrolase</keyword>
<dbReference type="PANTHER" id="PTHR30237:SF6">
    <property type="entry name" value="CARBOXYPEPTIDASE YOCD-RELATED"/>
    <property type="match status" value="1"/>
</dbReference>
<feature type="active site" description="Charge relay system" evidence="3">
    <location>
        <position position="224"/>
    </location>
</feature>
<feature type="domain" description="LD-carboxypeptidase N-terminal" evidence="4">
    <location>
        <begin position="12"/>
        <end position="131"/>
    </location>
</feature>
<dbReference type="SUPFAM" id="SSF141986">
    <property type="entry name" value="LD-carboxypeptidase A C-terminal domain-like"/>
    <property type="match status" value="1"/>
</dbReference>
<dbReference type="RefSeq" id="WP_020451768.1">
    <property type="nucleotide sequence ID" value="NZ_AP025340.1"/>
</dbReference>
<sequence length="321" mass="35442">MFPEKLQPGDEIRVIAPSRSLSLLNTDKIEKARTVLNNLGFRISFSAHANEIDECSSSSIQSRVSDLHDAFSDQRVKGILTVLGGYNSNQLLSHLNYELIKANPKVFCGFSDITALSAAIYAKTGLVTYSGPHFSSFSMGYGLNYMTDYFLKCCCASGVYDVEPSSMWCEEIETEECPKQNSGPVVINEGSADGKIIGGNLCTLNLLQGTEYFPDIKNAVLFLEDDWESPAAFFDRDLQSLLHLPDFSGVKAVLIGRFQTASAVTLERLKQIVQTKKELSQIPVIANIDFGHTTPFFTFPIGGRCRIDAQKEHVSLCITKH</sequence>
<dbReference type="AlphaFoldDB" id="A0AAW6KCM8"/>
<dbReference type="InterPro" id="IPR027461">
    <property type="entry name" value="Carboxypeptidase_A_C_sf"/>
</dbReference>
<evidence type="ECO:0000259" key="4">
    <source>
        <dbReference type="Pfam" id="PF02016"/>
    </source>
</evidence>
<accession>A0AAW6KCM8</accession>
<gene>
    <name evidence="6" type="ORF">PVN32_15830</name>
</gene>
<feature type="active site" description="Nucleophile" evidence="3">
    <location>
        <position position="111"/>
    </location>
</feature>
<dbReference type="Pfam" id="PF02016">
    <property type="entry name" value="Peptidase_S66"/>
    <property type="match status" value="1"/>
</dbReference>
<dbReference type="InterPro" id="IPR040449">
    <property type="entry name" value="Peptidase_S66_N"/>
</dbReference>
<dbReference type="PANTHER" id="PTHR30237">
    <property type="entry name" value="MURAMOYLTETRAPEPTIDE CARBOXYPEPTIDASE"/>
    <property type="match status" value="1"/>
</dbReference>
<dbReference type="GeneID" id="56671890"/>
<evidence type="ECO:0000313" key="6">
    <source>
        <dbReference type="EMBL" id="MDE1453640.1"/>
    </source>
</evidence>
<dbReference type="GO" id="GO:0016787">
    <property type="term" value="F:hydrolase activity"/>
    <property type="evidence" value="ECO:0007669"/>
    <property type="project" value="UniProtKB-KW"/>
</dbReference>
<organism evidence="6 7">
    <name type="scientific">Bacillus paralicheniformis</name>
    <dbReference type="NCBI Taxonomy" id="1648923"/>
    <lineage>
        <taxon>Bacteria</taxon>
        <taxon>Bacillati</taxon>
        <taxon>Bacillota</taxon>
        <taxon>Bacilli</taxon>
        <taxon>Bacillales</taxon>
        <taxon>Bacillaceae</taxon>
        <taxon>Bacillus</taxon>
    </lineage>
</organism>
<name>A0AAW6KCM8_9BACI</name>